<evidence type="ECO:0000256" key="4">
    <source>
        <dbReference type="ARBA" id="ARBA00022679"/>
    </source>
</evidence>
<evidence type="ECO:0000313" key="13">
    <source>
        <dbReference type="EMBL" id="KAG8197870.1"/>
    </source>
</evidence>
<dbReference type="Pfam" id="PF21235">
    <property type="entry name" value="UBA_ARI1"/>
    <property type="match status" value="1"/>
</dbReference>
<reference evidence="13 14" key="1">
    <citation type="journal article" date="2022" name="Nat. Ecol. Evol.">
        <title>A masculinizing supergene underlies an exaggerated male reproductive morph in a spider.</title>
        <authorList>
            <person name="Hendrickx F."/>
            <person name="De Corte Z."/>
            <person name="Sonet G."/>
            <person name="Van Belleghem S.M."/>
            <person name="Kostlbacher S."/>
            <person name="Vangestel C."/>
        </authorList>
    </citation>
    <scope>NUCLEOTIDE SEQUENCE [LARGE SCALE GENOMIC DNA]</scope>
    <source>
        <strain evidence="13">W744_W776</strain>
    </source>
</reference>
<keyword evidence="8" id="KW-0833">Ubl conjugation pathway</keyword>
<dbReference type="Pfam" id="PF22191">
    <property type="entry name" value="IBR_1"/>
    <property type="match status" value="1"/>
</dbReference>
<comment type="caution">
    <text evidence="13">The sequence shown here is derived from an EMBL/GenBank/DDBJ whole genome shotgun (WGS) entry which is preliminary data.</text>
</comment>
<keyword evidence="6" id="KW-0677">Repeat</keyword>
<keyword evidence="5" id="KW-0479">Metal-binding</keyword>
<dbReference type="EC" id="2.3.2.31" evidence="3"/>
<evidence type="ECO:0000256" key="8">
    <source>
        <dbReference type="ARBA" id="ARBA00022786"/>
    </source>
</evidence>
<keyword evidence="14" id="KW-1185">Reference proteome</keyword>
<keyword evidence="9" id="KW-0862">Zinc</keyword>
<keyword evidence="4" id="KW-0808">Transferase</keyword>
<dbReference type="InterPro" id="IPR048962">
    <property type="entry name" value="ARIH1-like_UBL"/>
</dbReference>
<dbReference type="Gene3D" id="3.30.40.10">
    <property type="entry name" value="Zinc/RING finger domain, C3HC4 (zinc finger)"/>
    <property type="match status" value="1"/>
</dbReference>
<sequence length="482" mass="56465">MDSDDNILCDSDSKDEFGDDDDCFCFEAESDKLEYYEDFHYDILSTEDIVDEMLKLIKEVNTIVEIPPTITRIFLNHFNWDREKLYECYYGGDPESLFKEAHVVNPRSNVAKIEIKSFQKIELCEVCLRKLSCKMMTSLACGHRYCNECWKTYLSTKIMDEGEVQSISCFTLGCDILVDDQTIMELVDPTVKSKYQYLITNSFILCNRLMKHCPKPGCSRVIKVRHVAPRNITCSCGHTFCFQCSENGHEPISCQLLQKWNKKCKDDSASLNWIATNTKDCPKCSVRIEKNGGCNHMTCKNLNCKYEFCWLCSRSWTSHNFNWEKCNRYNEETIKSKELSQSDLQKYDFYYSCYMNHALYSTVEIKIAEMQQNNMTWNEAQFLKKAVDVLCECRQTLMYTYVFAYFLAKSNESAIFEGNQSDLQSAVEGLSEFLERELLMENITKIKQIIQDKSRYCDKRRRVLLNHVHEGYENDTWKDVDL</sequence>
<dbReference type="Pfam" id="PF01485">
    <property type="entry name" value="IBR"/>
    <property type="match status" value="1"/>
</dbReference>
<dbReference type="CDD" id="cd20356">
    <property type="entry name" value="Rcat_RBR_HHARI-like"/>
    <property type="match status" value="1"/>
</dbReference>
<dbReference type="SUPFAM" id="SSF57850">
    <property type="entry name" value="RING/U-box"/>
    <property type="match status" value="3"/>
</dbReference>
<gene>
    <name evidence="13" type="ORF">JTE90_024269</name>
</gene>
<keyword evidence="7 10" id="KW-0863">Zinc-finger</keyword>
<dbReference type="CDD" id="cd20343">
    <property type="entry name" value="BRcat_RBR_HHARI-like"/>
    <property type="match status" value="1"/>
</dbReference>
<dbReference type="InterPro" id="IPR013083">
    <property type="entry name" value="Znf_RING/FYVE/PHD"/>
</dbReference>
<accession>A0AAV6VP46</accession>
<comment type="similarity">
    <text evidence="2">Belongs to the RBR family. Ariadne subfamily.</text>
</comment>
<dbReference type="InterPro" id="IPR044066">
    <property type="entry name" value="TRIAD_supradom"/>
</dbReference>
<dbReference type="Gene3D" id="1.20.120.1750">
    <property type="match status" value="1"/>
</dbReference>
<dbReference type="InterPro" id="IPR002867">
    <property type="entry name" value="IBR_dom"/>
</dbReference>
<evidence type="ECO:0000259" key="12">
    <source>
        <dbReference type="PROSITE" id="PS51873"/>
    </source>
</evidence>
<dbReference type="EMBL" id="JAFNEN010000048">
    <property type="protein sequence ID" value="KAG8197870.1"/>
    <property type="molecule type" value="Genomic_DNA"/>
</dbReference>
<evidence type="ECO:0000256" key="9">
    <source>
        <dbReference type="ARBA" id="ARBA00022833"/>
    </source>
</evidence>
<dbReference type="FunFam" id="1.20.120.1750:FF:000002">
    <property type="entry name" value="RBR-type E3 ubiquitin transferase"/>
    <property type="match status" value="1"/>
</dbReference>
<evidence type="ECO:0000256" key="7">
    <source>
        <dbReference type="ARBA" id="ARBA00022771"/>
    </source>
</evidence>
<feature type="domain" description="RING-type" evidence="12">
    <location>
        <begin position="120"/>
        <end position="330"/>
    </location>
</feature>
<dbReference type="PROSITE" id="PS50089">
    <property type="entry name" value="ZF_RING_2"/>
    <property type="match status" value="1"/>
</dbReference>
<evidence type="ECO:0000256" key="10">
    <source>
        <dbReference type="PROSITE-ProRule" id="PRU00175"/>
    </source>
</evidence>
<evidence type="ECO:0000259" key="11">
    <source>
        <dbReference type="PROSITE" id="PS50089"/>
    </source>
</evidence>
<dbReference type="Pfam" id="PF00097">
    <property type="entry name" value="zf-C3HC4"/>
    <property type="match status" value="1"/>
</dbReference>
<dbReference type="PROSITE" id="PS51873">
    <property type="entry name" value="TRIAD"/>
    <property type="match status" value="1"/>
</dbReference>
<dbReference type="PANTHER" id="PTHR11685">
    <property type="entry name" value="RBR FAMILY RING FINGER AND IBR DOMAIN-CONTAINING"/>
    <property type="match status" value="1"/>
</dbReference>
<dbReference type="GO" id="GO:0016567">
    <property type="term" value="P:protein ubiquitination"/>
    <property type="evidence" value="ECO:0007669"/>
    <property type="project" value="InterPro"/>
</dbReference>
<name>A0AAV6VP46_9ARAC</name>
<proteinExistence type="inferred from homology"/>
<dbReference type="Proteomes" id="UP000827092">
    <property type="component" value="Unassembled WGS sequence"/>
</dbReference>
<evidence type="ECO:0000256" key="5">
    <source>
        <dbReference type="ARBA" id="ARBA00022723"/>
    </source>
</evidence>
<dbReference type="AlphaFoldDB" id="A0AAV6VP46"/>
<feature type="domain" description="RING-type" evidence="11">
    <location>
        <begin position="124"/>
        <end position="169"/>
    </location>
</feature>
<dbReference type="GO" id="GO:0008270">
    <property type="term" value="F:zinc ion binding"/>
    <property type="evidence" value="ECO:0007669"/>
    <property type="project" value="UniProtKB-KW"/>
</dbReference>
<dbReference type="GO" id="GO:0061630">
    <property type="term" value="F:ubiquitin protein ligase activity"/>
    <property type="evidence" value="ECO:0007669"/>
    <property type="project" value="UniProtKB-EC"/>
</dbReference>
<dbReference type="InterPro" id="IPR018957">
    <property type="entry name" value="Znf_C3HC4_RING-type"/>
</dbReference>
<dbReference type="InterPro" id="IPR031127">
    <property type="entry name" value="E3_UB_ligase_RBR"/>
</dbReference>
<dbReference type="FunFam" id="3.30.40.10:FF:000019">
    <property type="entry name" value="RBR-type E3 ubiquitin transferase"/>
    <property type="match status" value="1"/>
</dbReference>
<organism evidence="13 14">
    <name type="scientific">Oedothorax gibbosus</name>
    <dbReference type="NCBI Taxonomy" id="931172"/>
    <lineage>
        <taxon>Eukaryota</taxon>
        <taxon>Metazoa</taxon>
        <taxon>Ecdysozoa</taxon>
        <taxon>Arthropoda</taxon>
        <taxon>Chelicerata</taxon>
        <taxon>Arachnida</taxon>
        <taxon>Araneae</taxon>
        <taxon>Araneomorphae</taxon>
        <taxon>Entelegynae</taxon>
        <taxon>Araneoidea</taxon>
        <taxon>Linyphiidae</taxon>
        <taxon>Erigoninae</taxon>
        <taxon>Oedothorax</taxon>
    </lineage>
</organism>
<dbReference type="SMART" id="SM00647">
    <property type="entry name" value="IBR"/>
    <property type="match status" value="2"/>
</dbReference>
<evidence type="ECO:0000256" key="3">
    <source>
        <dbReference type="ARBA" id="ARBA00012251"/>
    </source>
</evidence>
<evidence type="ECO:0000256" key="2">
    <source>
        <dbReference type="ARBA" id="ARBA00005884"/>
    </source>
</evidence>
<comment type="catalytic activity">
    <reaction evidence="1">
        <text>[E2 ubiquitin-conjugating enzyme]-S-ubiquitinyl-L-cysteine + [acceptor protein]-L-lysine = [E2 ubiquitin-conjugating enzyme]-L-cysteine + [acceptor protein]-N(6)-ubiquitinyl-L-lysine.</text>
        <dbReference type="EC" id="2.3.2.31"/>
    </reaction>
</comment>
<evidence type="ECO:0000313" key="14">
    <source>
        <dbReference type="Proteomes" id="UP000827092"/>
    </source>
</evidence>
<protein>
    <recommendedName>
        <fullName evidence="3">RBR-type E3 ubiquitin transferase</fullName>
        <ecNumber evidence="3">2.3.2.31</ecNumber>
    </recommendedName>
</protein>
<evidence type="ECO:0000256" key="1">
    <source>
        <dbReference type="ARBA" id="ARBA00001798"/>
    </source>
</evidence>
<evidence type="ECO:0000256" key="6">
    <source>
        <dbReference type="ARBA" id="ARBA00022737"/>
    </source>
</evidence>
<dbReference type="InterPro" id="IPR001841">
    <property type="entry name" value="Znf_RING"/>
</dbReference>